<dbReference type="OrthoDB" id="8758123at2759"/>
<sequence length="166" mass="18635">MEMTRSFPGIFTKGRGKRRFPATNLIPAKKRKPLEVSFYLLPKQCDKTPSEQEKLIHMQAGLGSRTAHLDESTTHEELCDALKVLYPKLRTVTGGWLLYKSAGGWGSRKLSLVSPDDTGYTGRLLKSAGPGDMQSCPICMEMFSNDYIEEHTSVWGKCSDTCKYHQ</sequence>
<evidence type="ECO:0000313" key="1">
    <source>
        <dbReference type="EMBL" id="KAG7455553.1"/>
    </source>
</evidence>
<dbReference type="EMBL" id="JAFDVH010000024">
    <property type="protein sequence ID" value="KAG7455553.1"/>
    <property type="molecule type" value="Genomic_DNA"/>
</dbReference>
<reference evidence="1" key="1">
    <citation type="submission" date="2021-01" db="EMBL/GenBank/DDBJ databases">
        <authorList>
            <person name="Zahm M."/>
            <person name="Roques C."/>
            <person name="Cabau C."/>
            <person name="Klopp C."/>
            <person name="Donnadieu C."/>
            <person name="Jouanno E."/>
            <person name="Lampietro C."/>
            <person name="Louis A."/>
            <person name="Herpin A."/>
            <person name="Echchiki A."/>
            <person name="Berthelot C."/>
            <person name="Parey E."/>
            <person name="Roest-Crollius H."/>
            <person name="Braasch I."/>
            <person name="Postlethwait J."/>
            <person name="Bobe J."/>
            <person name="Montfort J."/>
            <person name="Bouchez O."/>
            <person name="Begum T."/>
            <person name="Mejri S."/>
            <person name="Adams A."/>
            <person name="Chen W.-J."/>
            <person name="Guiguen Y."/>
        </authorList>
    </citation>
    <scope>NUCLEOTIDE SEQUENCE</scope>
    <source>
        <strain evidence="1">YG-15Mar2019-1</strain>
        <tissue evidence="1">Brain</tissue>
    </source>
</reference>
<proteinExistence type="predicted"/>
<organism evidence="1 2">
    <name type="scientific">Megalops atlanticus</name>
    <name type="common">Tarpon</name>
    <name type="synonym">Clupea gigantea</name>
    <dbReference type="NCBI Taxonomy" id="7932"/>
    <lineage>
        <taxon>Eukaryota</taxon>
        <taxon>Metazoa</taxon>
        <taxon>Chordata</taxon>
        <taxon>Craniata</taxon>
        <taxon>Vertebrata</taxon>
        <taxon>Euteleostomi</taxon>
        <taxon>Actinopterygii</taxon>
        <taxon>Neopterygii</taxon>
        <taxon>Teleostei</taxon>
        <taxon>Elopiformes</taxon>
        <taxon>Megalopidae</taxon>
        <taxon>Megalops</taxon>
    </lineage>
</organism>
<gene>
    <name evidence="1" type="ORF">MATL_G00257900</name>
</gene>
<keyword evidence="2" id="KW-1185">Reference proteome</keyword>
<comment type="caution">
    <text evidence="1">The sequence shown here is derived from an EMBL/GenBank/DDBJ whole genome shotgun (WGS) entry which is preliminary data.</text>
</comment>
<name>A0A9D3SWI4_MEGAT</name>
<protein>
    <submittedName>
        <fullName evidence="1">Uncharacterized protein</fullName>
    </submittedName>
</protein>
<accession>A0A9D3SWI4</accession>
<dbReference type="Proteomes" id="UP001046870">
    <property type="component" value="Chromosome 24"/>
</dbReference>
<dbReference type="AlphaFoldDB" id="A0A9D3SWI4"/>
<evidence type="ECO:0000313" key="2">
    <source>
        <dbReference type="Proteomes" id="UP001046870"/>
    </source>
</evidence>